<dbReference type="PANTHER" id="PTHR48086">
    <property type="entry name" value="SODIUM/PROLINE SYMPORTER-RELATED"/>
    <property type="match status" value="1"/>
</dbReference>
<comment type="subcellular location">
    <subcellularLocation>
        <location evidence="14">Cell inner membrane</location>
        <topology evidence="14">Multi-pass membrane protein</topology>
    </subcellularLocation>
    <subcellularLocation>
        <location evidence="1">Cell membrane</location>
        <topology evidence="1">Multi-pass membrane protein</topology>
    </subcellularLocation>
</comment>
<protein>
    <recommendedName>
        <fullName evidence="14">Sodium/proline symporter</fullName>
    </recommendedName>
    <alternativeName>
        <fullName evidence="14">Proline permease</fullName>
    </alternativeName>
</protein>
<dbReference type="Gene3D" id="1.20.1730.10">
    <property type="entry name" value="Sodium/glucose cotransporter"/>
    <property type="match status" value="1"/>
</dbReference>
<dbReference type="InterPro" id="IPR018212">
    <property type="entry name" value="Na/solute_symporter_CS"/>
</dbReference>
<feature type="transmembrane region" description="Helical" evidence="14">
    <location>
        <begin position="369"/>
        <end position="389"/>
    </location>
</feature>
<evidence type="ECO:0000256" key="12">
    <source>
        <dbReference type="ARBA" id="ARBA00033708"/>
    </source>
</evidence>
<dbReference type="CDD" id="cd11475">
    <property type="entry name" value="SLC5sbd_PutP"/>
    <property type="match status" value="1"/>
</dbReference>
<keyword evidence="6 14" id="KW-0769">Symport</keyword>
<keyword evidence="4" id="KW-1003">Cell membrane</keyword>
<dbReference type="NCBIfam" id="TIGR00813">
    <property type="entry name" value="sss"/>
    <property type="match status" value="1"/>
</dbReference>
<feature type="transmembrane region" description="Helical" evidence="14">
    <location>
        <begin position="428"/>
        <end position="446"/>
    </location>
</feature>
<keyword evidence="5 14" id="KW-0812">Transmembrane</keyword>
<dbReference type="NCBIfam" id="TIGR02121">
    <property type="entry name" value="Na_Pro_sym"/>
    <property type="match status" value="1"/>
</dbReference>
<evidence type="ECO:0000256" key="1">
    <source>
        <dbReference type="ARBA" id="ARBA00004651"/>
    </source>
</evidence>
<dbReference type="InterPro" id="IPR011851">
    <property type="entry name" value="Na/Pro_symporter"/>
</dbReference>
<organism evidence="15 16">
    <name type="scientific">Vibrio variabilis</name>
    <dbReference type="NCBI Taxonomy" id="990271"/>
    <lineage>
        <taxon>Bacteria</taxon>
        <taxon>Pseudomonadati</taxon>
        <taxon>Pseudomonadota</taxon>
        <taxon>Gammaproteobacteria</taxon>
        <taxon>Vibrionales</taxon>
        <taxon>Vibrionaceae</taxon>
        <taxon>Vibrio</taxon>
    </lineage>
</organism>
<keyword evidence="16" id="KW-1185">Reference proteome</keyword>
<comment type="similarity">
    <text evidence="2 13">Belongs to the sodium:solute symporter (SSF) (TC 2.A.21) family.</text>
</comment>
<reference evidence="15 16" key="1">
    <citation type="submission" date="2014-10" db="EMBL/GenBank/DDBJ databases">
        <title>Genome sequencing of Vibrio variabilis T01.</title>
        <authorList>
            <person name="Chan K.-G."/>
            <person name="Mohamad N.I."/>
        </authorList>
    </citation>
    <scope>NUCLEOTIDE SEQUENCE [LARGE SCALE GENOMIC DNA]</scope>
    <source>
        <strain evidence="15 16">T01</strain>
    </source>
</reference>
<keyword evidence="14" id="KW-0029">Amino-acid transport</keyword>
<keyword evidence="14" id="KW-0997">Cell inner membrane</keyword>
<evidence type="ECO:0000256" key="11">
    <source>
        <dbReference type="ARBA" id="ARBA00023201"/>
    </source>
</evidence>
<keyword evidence="8 14" id="KW-0915">Sodium</keyword>
<evidence type="ECO:0000313" key="16">
    <source>
        <dbReference type="Proteomes" id="UP000030520"/>
    </source>
</evidence>
<dbReference type="InterPro" id="IPR001734">
    <property type="entry name" value="Na/solute_symporter"/>
</dbReference>
<evidence type="ECO:0000256" key="7">
    <source>
        <dbReference type="ARBA" id="ARBA00022989"/>
    </source>
</evidence>
<keyword evidence="3 14" id="KW-0813">Transport</keyword>
<gene>
    <name evidence="15" type="ORF">NL53_01135</name>
</gene>
<dbReference type="PROSITE" id="PS50283">
    <property type="entry name" value="NA_SOLUT_SYMP_3"/>
    <property type="match status" value="1"/>
</dbReference>
<dbReference type="PROSITE" id="PS00457">
    <property type="entry name" value="NA_SOLUT_SYMP_2"/>
    <property type="match status" value="1"/>
</dbReference>
<feature type="transmembrane region" description="Helical" evidence="14">
    <location>
        <begin position="162"/>
        <end position="184"/>
    </location>
</feature>
<feature type="transmembrane region" description="Helical" evidence="14">
    <location>
        <begin position="6"/>
        <end position="26"/>
    </location>
</feature>
<evidence type="ECO:0000256" key="6">
    <source>
        <dbReference type="ARBA" id="ARBA00022847"/>
    </source>
</evidence>
<keyword evidence="9 14" id="KW-0406">Ion transport</keyword>
<evidence type="ECO:0000256" key="14">
    <source>
        <dbReference type="RuleBase" id="RU366012"/>
    </source>
</evidence>
<feature type="transmembrane region" description="Helical" evidence="14">
    <location>
        <begin position="274"/>
        <end position="299"/>
    </location>
</feature>
<evidence type="ECO:0000256" key="9">
    <source>
        <dbReference type="ARBA" id="ARBA00023065"/>
    </source>
</evidence>
<evidence type="ECO:0000256" key="8">
    <source>
        <dbReference type="ARBA" id="ARBA00023053"/>
    </source>
</evidence>
<feature type="transmembrane region" description="Helical" evidence="14">
    <location>
        <begin position="234"/>
        <end position="253"/>
    </location>
</feature>
<evidence type="ECO:0000313" key="15">
    <source>
        <dbReference type="EMBL" id="KHA61916.1"/>
    </source>
</evidence>
<comment type="caution">
    <text evidence="15">The sequence shown here is derived from an EMBL/GenBank/DDBJ whole genome shotgun (WGS) entry which is preliminary data.</text>
</comment>
<accession>A0ABR4YEV9</accession>
<feature type="transmembrane region" description="Helical" evidence="14">
    <location>
        <begin position="401"/>
        <end position="421"/>
    </location>
</feature>
<dbReference type="EMBL" id="JRWM01000003">
    <property type="protein sequence ID" value="KHA61916.1"/>
    <property type="molecule type" value="Genomic_DNA"/>
</dbReference>
<sequence length="495" mass="53086">MENSFAITTTFIAYLILMLAIGVIAYQRTKNSSDYFLGGRSLGPWPAALSAGASDMSGWLLLGLPGYAYAAGIEAFWLAGGLLVGTWLNWLINAKRLRTYSITTDALTLPEFLSRRFNDKSKMIQVISAFFILLFFLFYTSSGLVAGGKLFETVFGLDYTTAVVIGTVCVVSYTLFGGFLAVSWTDLVQGLLMAAALMIVPIAAMEGGFSNLGGQLENINPELLTLWNDSKGEPLSAIAIISLVAWGLGYFGQPHILARFKATRTNKDLTTARRIAVIWTALSMLGAMLVGIVGLIYVNNSGVTVDDGEKIFMLLVNSLFHPVIAGILLAAILAAVMSTADSQLLVSSSALAEDFYKQVFKQDASSEEIVMVGRIAVIGISIVALVLAMTPDSSVLGLVSYAWAGFGAAFGPALILSLYWARMNRNGALAGILVGGITIVVWKQLSGGWFDVYEIVPGIIFSTISIVVVSLLTGEPEESVKAQHAKFEKQLVELD</sequence>
<feature type="transmembrane region" description="Helical" evidence="14">
    <location>
        <begin position="452"/>
        <end position="472"/>
    </location>
</feature>
<dbReference type="InterPro" id="IPR038377">
    <property type="entry name" value="Na/Glc_symporter_sf"/>
</dbReference>
<dbReference type="Pfam" id="PF00474">
    <property type="entry name" value="SSF"/>
    <property type="match status" value="1"/>
</dbReference>
<dbReference type="PANTHER" id="PTHR48086:SF3">
    <property type="entry name" value="SODIUM_PROLINE SYMPORTER"/>
    <property type="match status" value="1"/>
</dbReference>
<evidence type="ECO:0000256" key="4">
    <source>
        <dbReference type="ARBA" id="ARBA00022475"/>
    </source>
</evidence>
<feature type="transmembrane region" description="Helical" evidence="14">
    <location>
        <begin position="123"/>
        <end position="142"/>
    </location>
</feature>
<keyword evidence="11 14" id="KW-0739">Sodium transport</keyword>
<evidence type="ECO:0000256" key="5">
    <source>
        <dbReference type="ARBA" id="ARBA00022692"/>
    </source>
</evidence>
<keyword evidence="7 14" id="KW-1133">Transmembrane helix</keyword>
<dbReference type="Proteomes" id="UP000030520">
    <property type="component" value="Unassembled WGS sequence"/>
</dbReference>
<comment type="catalytic activity">
    <reaction evidence="12">
        <text>L-proline(in) + Na(+)(in) = L-proline(out) + Na(+)(out)</text>
        <dbReference type="Rhea" id="RHEA:28967"/>
        <dbReference type="ChEBI" id="CHEBI:29101"/>
        <dbReference type="ChEBI" id="CHEBI:60039"/>
    </reaction>
</comment>
<evidence type="ECO:0000256" key="3">
    <source>
        <dbReference type="ARBA" id="ARBA00022448"/>
    </source>
</evidence>
<keyword evidence="10 14" id="KW-0472">Membrane</keyword>
<evidence type="ECO:0000256" key="13">
    <source>
        <dbReference type="RuleBase" id="RU362091"/>
    </source>
</evidence>
<evidence type="ECO:0000256" key="2">
    <source>
        <dbReference type="ARBA" id="ARBA00006434"/>
    </source>
</evidence>
<feature type="transmembrane region" description="Helical" evidence="14">
    <location>
        <begin position="75"/>
        <end position="92"/>
    </location>
</feature>
<proteinExistence type="inferred from homology"/>
<feature type="transmembrane region" description="Helical" evidence="14">
    <location>
        <begin position="311"/>
        <end position="336"/>
    </location>
</feature>
<feature type="transmembrane region" description="Helical" evidence="14">
    <location>
        <begin position="191"/>
        <end position="214"/>
    </location>
</feature>
<dbReference type="RefSeq" id="WP_038212091.1">
    <property type="nucleotide sequence ID" value="NZ_JRWM01000003.1"/>
</dbReference>
<evidence type="ECO:0000256" key="10">
    <source>
        <dbReference type="ARBA" id="ARBA00023136"/>
    </source>
</evidence>
<comment type="function">
    <text evidence="14">Catalyzes the sodium-dependent uptake of extracellular L-proline.</text>
</comment>
<dbReference type="InterPro" id="IPR050277">
    <property type="entry name" value="Sodium:Solute_Symporter"/>
</dbReference>
<name>A0ABR4YEV9_9VIBR</name>